<dbReference type="AlphaFoldDB" id="U7D7D7"/>
<name>U7D7D7_9BACT</name>
<organism evidence="2 3">
    <name type="scientific">Chitinivibrio alkaliphilus ACht1</name>
    <dbReference type="NCBI Taxonomy" id="1313304"/>
    <lineage>
        <taxon>Bacteria</taxon>
        <taxon>Pseudomonadati</taxon>
        <taxon>Fibrobacterota</taxon>
        <taxon>Chitinivibrionia</taxon>
        <taxon>Chitinivibrionales</taxon>
        <taxon>Chitinivibrionaceae</taxon>
        <taxon>Chitinivibrio</taxon>
    </lineage>
</organism>
<sequence length="218" mass="24883">MLTRERFFYDRILGQGSYTISFSDHEDFNTNFNDLDAIPEEEELRVVSAGPYPMSYIEYGVPLLYSGDLTHMLFWDSPYIEPRQNGRLIVSFNLNAWADLDHLHGGHVKQGAYASAQNIYALLAGVLDYDIEKEFIPDHGDVGDAGTFYIRIQNNSTHEITDRVVTDTVPEALVVTGAQPKWTSREENVFVWELPPIPAGETEEIRVDFTVDHLPRRE</sequence>
<dbReference type="STRING" id="1313304.CALK_2093"/>
<comment type="caution">
    <text evidence="2">The sequence shown here is derived from an EMBL/GenBank/DDBJ whole genome shotgun (WGS) entry which is preliminary data.</text>
</comment>
<evidence type="ECO:0000313" key="3">
    <source>
        <dbReference type="Proteomes" id="UP000017148"/>
    </source>
</evidence>
<proteinExistence type="predicted"/>
<protein>
    <recommendedName>
        <fullName evidence="1">DUF11 domain-containing protein</fullName>
    </recommendedName>
</protein>
<evidence type="ECO:0000313" key="2">
    <source>
        <dbReference type="EMBL" id="ERP31017.1"/>
    </source>
</evidence>
<keyword evidence="3" id="KW-1185">Reference proteome</keyword>
<accession>U7D7D7</accession>
<dbReference type="Proteomes" id="UP000017148">
    <property type="component" value="Unassembled WGS sequence"/>
</dbReference>
<dbReference type="InterPro" id="IPR001434">
    <property type="entry name" value="OmcB-like_DUF11"/>
</dbReference>
<dbReference type="EMBL" id="ASJR01000022">
    <property type="protein sequence ID" value="ERP31017.1"/>
    <property type="molecule type" value="Genomic_DNA"/>
</dbReference>
<evidence type="ECO:0000259" key="1">
    <source>
        <dbReference type="Pfam" id="PF01345"/>
    </source>
</evidence>
<gene>
    <name evidence="2" type="ORF">CALK_2093</name>
</gene>
<dbReference type="Pfam" id="PF01345">
    <property type="entry name" value="DUF11"/>
    <property type="match status" value="1"/>
</dbReference>
<feature type="domain" description="DUF11" evidence="1">
    <location>
        <begin position="130"/>
        <end position="211"/>
    </location>
</feature>
<reference evidence="2 3" key="1">
    <citation type="journal article" date="2013" name="Environ. Microbiol.">
        <title>Genome analysis of Chitinivibrio alkaliphilus gen. nov., sp. nov., a novel extremely haloalkaliphilic anaerobic chitinolytic bacterium from the candidate phylum Termite Group 3.</title>
        <authorList>
            <person name="Sorokin D.Y."/>
            <person name="Gumerov V.M."/>
            <person name="Rakitin A.L."/>
            <person name="Beletsky A.V."/>
            <person name="Damste J.S."/>
            <person name="Muyzer G."/>
            <person name="Mardanov A.V."/>
            <person name="Ravin N.V."/>
        </authorList>
    </citation>
    <scope>NUCLEOTIDE SEQUENCE [LARGE SCALE GENOMIC DNA]</scope>
    <source>
        <strain evidence="2 3">ACht1</strain>
    </source>
</reference>